<reference evidence="1 2" key="1">
    <citation type="submission" date="2011-03" db="EMBL/GenBank/DDBJ databases">
        <authorList>
            <person name="Weinstock G."/>
            <person name="Sodergren E."/>
            <person name="Clifton S."/>
            <person name="Fulton L."/>
            <person name="Fulton B."/>
            <person name="Courtney L."/>
            <person name="Fronick C."/>
            <person name="Harrison M."/>
            <person name="Strong C."/>
            <person name="Farmer C."/>
            <person name="Delahaunty K."/>
            <person name="Markovic C."/>
            <person name="Hall O."/>
            <person name="Minx P."/>
            <person name="Tomlinson C."/>
            <person name="Mitreva M."/>
            <person name="Hou S."/>
            <person name="Chen J."/>
            <person name="Wollam A."/>
            <person name="Pepin K.H."/>
            <person name="Johnson M."/>
            <person name="Bhonagiri V."/>
            <person name="Zhang X."/>
            <person name="Suruliraj S."/>
            <person name="Warren W."/>
            <person name="Chinwalla A."/>
            <person name="Mardis E.R."/>
            <person name="Wilson R.K."/>
        </authorList>
    </citation>
    <scope>NUCLEOTIDE SEQUENCE [LARGE SCALE GENOMIC DNA]</scope>
    <source>
        <strain evidence="1 2">YIT 11840</strain>
    </source>
</reference>
<comment type="caution">
    <text evidence="1">The sequence shown here is derived from an EMBL/GenBank/DDBJ whole genome shotgun (WGS) entry which is preliminary data.</text>
</comment>
<name>G5ST61_9BACT</name>
<evidence type="ECO:0000313" key="1">
    <source>
        <dbReference type="EMBL" id="EHG99576.1"/>
    </source>
</evidence>
<organism evidence="1 2">
    <name type="scientific">Paraprevotella clara YIT 11840</name>
    <dbReference type="NCBI Taxonomy" id="762968"/>
    <lineage>
        <taxon>Bacteria</taxon>
        <taxon>Pseudomonadati</taxon>
        <taxon>Bacteroidota</taxon>
        <taxon>Bacteroidia</taxon>
        <taxon>Bacteroidales</taxon>
        <taxon>Prevotellaceae</taxon>
        <taxon>Paraprevotella</taxon>
    </lineage>
</organism>
<dbReference type="Proteomes" id="UP000003598">
    <property type="component" value="Unassembled WGS sequence"/>
</dbReference>
<gene>
    <name evidence="1" type="ORF">HMPREF9441_02561</name>
</gene>
<keyword evidence="2" id="KW-1185">Reference proteome</keyword>
<dbReference type="STRING" id="762968.HMPREF9441_02561"/>
<feature type="non-terminal residue" evidence="1">
    <location>
        <position position="51"/>
    </location>
</feature>
<dbReference type="AlphaFoldDB" id="G5ST61"/>
<protein>
    <submittedName>
        <fullName evidence="1">Uncharacterized protein</fullName>
    </submittedName>
</protein>
<sequence length="51" mass="5950">MKDLFAKSLGRKESRLHVISESTATHKKSFPLHEESFVLDYQDSNLEKQDQ</sequence>
<proteinExistence type="predicted"/>
<evidence type="ECO:0000313" key="2">
    <source>
        <dbReference type="Proteomes" id="UP000003598"/>
    </source>
</evidence>
<dbReference type="HOGENOM" id="CLU_3111096_0_0_10"/>
<accession>G5ST61</accession>
<dbReference type="EMBL" id="AFFY01000036">
    <property type="protein sequence ID" value="EHG99576.1"/>
    <property type="molecule type" value="Genomic_DNA"/>
</dbReference>